<dbReference type="Pfam" id="PF12953">
    <property type="entry name" value="DUF3842"/>
    <property type="match status" value="1"/>
</dbReference>
<dbReference type="RefSeq" id="WP_012993594.1">
    <property type="nucleotide sequence ID" value="NZ_NBZD01000001.1"/>
</dbReference>
<dbReference type="AlphaFoldDB" id="A0A2J8B412"/>
<accession>A0A2J8B412</accession>
<dbReference type="EMBL" id="NBZD01000001">
    <property type="protein sequence ID" value="PNH19518.1"/>
    <property type="molecule type" value="Genomic_DNA"/>
</dbReference>
<proteinExistence type="predicted"/>
<sequence>MRIPLVLVIDGQGGGLGKELIEQVRIYLPAEEFSYTLLACGTNSAATQNMLKSGADLGATGESAIIYNAQKADYILGPAGILSANSLLGELSPAMANSIGSSEAIKYIVPINKCRVRIADDNLPLPQRITDCVKMFVSDFKFMLQNS</sequence>
<protein>
    <recommendedName>
        <fullName evidence="3">DUF3842 domain-containing protein</fullName>
    </recommendedName>
</protein>
<dbReference type="OMA" id="ADVGYCG"/>
<comment type="caution">
    <text evidence="1">The sequence shown here is derived from an EMBL/GenBank/DDBJ whole genome shotgun (WGS) entry which is preliminary data.</text>
</comment>
<name>A0A2J8B412_9FIRM</name>
<evidence type="ECO:0000313" key="2">
    <source>
        <dbReference type="Proteomes" id="UP000236394"/>
    </source>
</evidence>
<organism evidence="1 2">
    <name type="scientific">Mageeibacillus indolicus</name>
    <dbReference type="NCBI Taxonomy" id="884684"/>
    <lineage>
        <taxon>Bacteria</taxon>
        <taxon>Bacillati</taxon>
        <taxon>Bacillota</taxon>
        <taxon>Clostridia</taxon>
        <taxon>Eubacteriales</taxon>
        <taxon>Oscillospiraceae</taxon>
        <taxon>Mageeibacillus</taxon>
    </lineage>
</organism>
<reference evidence="2" key="1">
    <citation type="submission" date="2017-04" db="EMBL/GenBank/DDBJ databases">
        <authorList>
            <person name="Bumgarner R.E."/>
            <person name="Fredricks D.N."/>
            <person name="Srinivasan S."/>
        </authorList>
    </citation>
    <scope>NUCLEOTIDE SEQUENCE [LARGE SCALE GENOMIC DNA]</scope>
    <source>
        <strain evidence="2">KA00405</strain>
    </source>
</reference>
<dbReference type="InterPro" id="IPR024208">
    <property type="entry name" value="DUF3842"/>
</dbReference>
<dbReference type="Proteomes" id="UP000236394">
    <property type="component" value="Unassembled WGS sequence"/>
</dbReference>
<evidence type="ECO:0000313" key="1">
    <source>
        <dbReference type="EMBL" id="PNH19518.1"/>
    </source>
</evidence>
<gene>
    <name evidence="1" type="ORF">B7R76_01125</name>
</gene>
<evidence type="ECO:0008006" key="3">
    <source>
        <dbReference type="Google" id="ProtNLM"/>
    </source>
</evidence>